<evidence type="ECO:0000259" key="9">
    <source>
        <dbReference type="Pfam" id="PF07715"/>
    </source>
</evidence>
<feature type="signal peptide" evidence="8">
    <location>
        <begin position="1"/>
        <end position="19"/>
    </location>
</feature>
<dbReference type="Gene3D" id="2.170.130.10">
    <property type="entry name" value="TonB-dependent receptor, plug domain"/>
    <property type="match status" value="1"/>
</dbReference>
<dbReference type="InterPro" id="IPR023997">
    <property type="entry name" value="TonB-dep_OMP_SusC/RagA_CS"/>
</dbReference>
<comment type="caution">
    <text evidence="10">The sequence shown here is derived from an EMBL/GenBank/DDBJ whole genome shotgun (WGS) entry which is preliminary data.</text>
</comment>
<dbReference type="InterPro" id="IPR039426">
    <property type="entry name" value="TonB-dep_rcpt-like"/>
</dbReference>
<dbReference type="Pfam" id="PF07715">
    <property type="entry name" value="Plug"/>
    <property type="match status" value="1"/>
</dbReference>
<feature type="domain" description="TonB-dependent receptor plug" evidence="9">
    <location>
        <begin position="118"/>
        <end position="250"/>
    </location>
</feature>
<dbReference type="SUPFAM" id="SSF56935">
    <property type="entry name" value="Porins"/>
    <property type="match status" value="1"/>
</dbReference>
<evidence type="ECO:0000256" key="8">
    <source>
        <dbReference type="SAM" id="SignalP"/>
    </source>
</evidence>
<feature type="chain" id="PRO_5047476902" evidence="8">
    <location>
        <begin position="20"/>
        <end position="1051"/>
    </location>
</feature>
<dbReference type="SUPFAM" id="SSF49464">
    <property type="entry name" value="Carboxypeptidase regulatory domain-like"/>
    <property type="match status" value="1"/>
</dbReference>
<dbReference type="Gene3D" id="2.40.170.20">
    <property type="entry name" value="TonB-dependent receptor, beta-barrel domain"/>
    <property type="match status" value="1"/>
</dbReference>
<keyword evidence="11" id="KW-1185">Reference proteome</keyword>
<dbReference type="InterPro" id="IPR008969">
    <property type="entry name" value="CarboxyPept-like_regulatory"/>
</dbReference>
<dbReference type="NCBIfam" id="TIGR04057">
    <property type="entry name" value="SusC_RagA_signa"/>
    <property type="match status" value="1"/>
</dbReference>
<dbReference type="InterPro" id="IPR037066">
    <property type="entry name" value="Plug_dom_sf"/>
</dbReference>
<evidence type="ECO:0000256" key="7">
    <source>
        <dbReference type="PROSITE-ProRule" id="PRU01360"/>
    </source>
</evidence>
<reference evidence="11" key="1">
    <citation type="journal article" date="2019" name="Int. J. Syst. Evol. Microbiol.">
        <title>The Global Catalogue of Microorganisms (GCM) 10K type strain sequencing project: providing services to taxonomists for standard genome sequencing and annotation.</title>
        <authorList>
            <consortium name="The Broad Institute Genomics Platform"/>
            <consortium name="The Broad Institute Genome Sequencing Center for Infectious Disease"/>
            <person name="Wu L."/>
            <person name="Ma J."/>
        </authorList>
    </citation>
    <scope>NUCLEOTIDE SEQUENCE [LARGE SCALE GENOMIC DNA]</scope>
    <source>
        <strain evidence="11">JCM 16704</strain>
    </source>
</reference>
<dbReference type="NCBIfam" id="TIGR04056">
    <property type="entry name" value="OMP_RagA_SusC"/>
    <property type="match status" value="1"/>
</dbReference>
<comment type="similarity">
    <text evidence="7">Belongs to the TonB-dependent receptor family.</text>
</comment>
<keyword evidence="5 7" id="KW-0472">Membrane</keyword>
<keyword evidence="6 7" id="KW-0998">Cell outer membrane</keyword>
<evidence type="ECO:0000256" key="2">
    <source>
        <dbReference type="ARBA" id="ARBA00022448"/>
    </source>
</evidence>
<dbReference type="Pfam" id="PF13715">
    <property type="entry name" value="CarbopepD_reg_2"/>
    <property type="match status" value="1"/>
</dbReference>
<comment type="subcellular location">
    <subcellularLocation>
        <location evidence="1 7">Cell outer membrane</location>
        <topology evidence="1 7">Multi-pass membrane protein</topology>
    </subcellularLocation>
</comment>
<keyword evidence="4 7" id="KW-0812">Transmembrane</keyword>
<sequence length="1051" mass="117562">MKRYILTIYLVLFSLLTFAQSSVTITGTVTDAVSKKPLESVSVRSAKTNKSLGVTQANGTYSITTTSDDILSFTYAGYEKSTVNLAGRTSRTVNVSLKEANNFIEDIVVQGFTKRSRKTLTGSSINISGKDLQENPVPNLNELLQGKVAGLNIQMNNGTPGVRGSVFMRGLSNLSIQGTGVDSYLTPTSPLYIVDGVRVDDNTNFEYGFASAGTGISPLSLIPPEDVESVDILKDAASTALYGSRGAYGVIIITTKRGKSQVPVIQYTTNQFLSVPPQLRDVLGGRQERLLRMNQVLNYSDSYWKGRDDLNQQQILTDSLNPYFNNSTNWQAVFMKPTYNQSHNVSASGGDTRFNYKINGNYYKEKGIIQNTGFNRYTMDMNSQFQPNDRFRMFASMSGKFGEQQTGSGTSVTQGGVASASSASSLLPSPEQGFVTGDLVSALDGRNDNRSTNLVGMLELEFEILKDFRFKNTFSYNYSTDRTDSYTPAIANNNTSKFYNFDGQRNTLNNMSFLSYFKQVNKHNFSSYLFNELDMKNYLAKAYLKTGFPNDQLEGPFGYASSKGGAISLEDYRSAGFGATFAYNYDLKYVLDLSYRIDKTSTIGPEQPWVKNPAVSVRWNMENEPFLENVDWIGNLALRGSWGKNIVPTGTVFDAYGKYIYTGYFNNQPTIGFNWGQMPNQALKPSTTTSFSAAVEGDFFGGKFNTIQEVYYKQVDNELFKMALADHNGFGELNSNDLAHVTYGYEFTFSFRPLPATSDWSWRFEVNGALNRDVLTLLPAQNRRVLIYDAVNNYHTLYILGRNALSHVLYDYRGVYSTDADVPVNHVTGERLKMINGNNVHYFEGGDPIWTDINGDYIIDDQDLVAKGNAQPRITGGFSSFLTYKNWSLNLMFSYVKGRDIINAALANQLNSYFDPLMTSDQGIGGKKNSALLPLDKFNFWTKEGDVADYPNPYSYLRQQGMTPFRPNQTLFMEDGSYLKFNSATVRYSIPRDWTKRYHISAMSIYATANNIYTFSTYSGLNPEGVTDMGFDRTDGYPNRRSYSLGLNIQF</sequence>
<dbReference type="PROSITE" id="PS52016">
    <property type="entry name" value="TONB_DEPENDENT_REC_3"/>
    <property type="match status" value="1"/>
</dbReference>
<dbReference type="Proteomes" id="UP001500101">
    <property type="component" value="Unassembled WGS sequence"/>
</dbReference>
<proteinExistence type="inferred from homology"/>
<dbReference type="InterPro" id="IPR023996">
    <property type="entry name" value="TonB-dep_OMP_SusC/RagA"/>
</dbReference>
<name>A0ABP7Z070_9SPHI</name>
<dbReference type="Gene3D" id="2.60.40.1120">
    <property type="entry name" value="Carboxypeptidase-like, regulatory domain"/>
    <property type="match status" value="1"/>
</dbReference>
<keyword evidence="10" id="KW-0675">Receptor</keyword>
<evidence type="ECO:0000256" key="1">
    <source>
        <dbReference type="ARBA" id="ARBA00004571"/>
    </source>
</evidence>
<evidence type="ECO:0000313" key="11">
    <source>
        <dbReference type="Proteomes" id="UP001500101"/>
    </source>
</evidence>
<evidence type="ECO:0000256" key="5">
    <source>
        <dbReference type="ARBA" id="ARBA00023136"/>
    </source>
</evidence>
<keyword evidence="8" id="KW-0732">Signal</keyword>
<dbReference type="RefSeq" id="WP_344675377.1">
    <property type="nucleotide sequence ID" value="NZ_BAAAZI010000011.1"/>
</dbReference>
<evidence type="ECO:0000256" key="4">
    <source>
        <dbReference type="ARBA" id="ARBA00022692"/>
    </source>
</evidence>
<accession>A0ABP7Z070</accession>
<dbReference type="InterPro" id="IPR036942">
    <property type="entry name" value="Beta-barrel_TonB_sf"/>
</dbReference>
<keyword evidence="3 7" id="KW-1134">Transmembrane beta strand</keyword>
<evidence type="ECO:0000256" key="6">
    <source>
        <dbReference type="ARBA" id="ARBA00023237"/>
    </source>
</evidence>
<protein>
    <submittedName>
        <fullName evidence="10">TonB-dependent receptor</fullName>
    </submittedName>
</protein>
<evidence type="ECO:0000313" key="10">
    <source>
        <dbReference type="EMBL" id="GAA4144645.1"/>
    </source>
</evidence>
<dbReference type="EMBL" id="BAAAZI010000011">
    <property type="protein sequence ID" value="GAA4144645.1"/>
    <property type="molecule type" value="Genomic_DNA"/>
</dbReference>
<gene>
    <name evidence="10" type="ORF">GCM10022216_27810</name>
</gene>
<dbReference type="InterPro" id="IPR012910">
    <property type="entry name" value="Plug_dom"/>
</dbReference>
<organism evidence="10 11">
    <name type="scientific">Sphingobacterium kyonggiense</name>
    <dbReference type="NCBI Taxonomy" id="714075"/>
    <lineage>
        <taxon>Bacteria</taxon>
        <taxon>Pseudomonadati</taxon>
        <taxon>Bacteroidota</taxon>
        <taxon>Sphingobacteriia</taxon>
        <taxon>Sphingobacteriales</taxon>
        <taxon>Sphingobacteriaceae</taxon>
        <taxon>Sphingobacterium</taxon>
    </lineage>
</organism>
<keyword evidence="2 7" id="KW-0813">Transport</keyword>
<evidence type="ECO:0000256" key="3">
    <source>
        <dbReference type="ARBA" id="ARBA00022452"/>
    </source>
</evidence>